<accession>A0ABR9PQ73</accession>
<gene>
    <name evidence="1" type="ORF">G4177_18085</name>
</gene>
<name>A0ABR9PQ73_9BACT</name>
<proteinExistence type="predicted"/>
<evidence type="ECO:0000313" key="2">
    <source>
        <dbReference type="Proteomes" id="UP001516472"/>
    </source>
</evidence>
<dbReference type="Proteomes" id="UP001516472">
    <property type="component" value="Unassembled WGS sequence"/>
</dbReference>
<protein>
    <recommendedName>
        <fullName evidence="3">SelT/SelW/SelH family protein</fullName>
    </recommendedName>
</protein>
<dbReference type="EMBL" id="JAAIYO010000005">
    <property type="protein sequence ID" value="MBE4750078.1"/>
    <property type="molecule type" value="Genomic_DNA"/>
</dbReference>
<dbReference type="Gene3D" id="3.40.30.10">
    <property type="entry name" value="Glutaredoxin"/>
    <property type="match status" value="1"/>
</dbReference>
<organism evidence="1 2">
    <name type="scientific">Corallococcus soli</name>
    <dbReference type="NCBI Taxonomy" id="2710757"/>
    <lineage>
        <taxon>Bacteria</taxon>
        <taxon>Pseudomonadati</taxon>
        <taxon>Myxococcota</taxon>
        <taxon>Myxococcia</taxon>
        <taxon>Myxococcales</taxon>
        <taxon>Cystobacterineae</taxon>
        <taxon>Myxococcaceae</taxon>
        <taxon>Corallococcus</taxon>
    </lineage>
</organism>
<evidence type="ECO:0008006" key="3">
    <source>
        <dbReference type="Google" id="ProtNLM"/>
    </source>
</evidence>
<comment type="caution">
    <text evidence="1">The sequence shown here is derived from an EMBL/GenBank/DDBJ whole genome shotgun (WGS) entry which is preliminary data.</text>
</comment>
<keyword evidence="2" id="KW-1185">Reference proteome</keyword>
<reference evidence="1 2" key="1">
    <citation type="submission" date="2020-02" db="EMBL/GenBank/DDBJ databases">
        <authorList>
            <person name="Babadi Z.K."/>
            <person name="Risdian C."/>
            <person name="Ebrahimipour G.H."/>
            <person name="Wink J."/>
        </authorList>
    </citation>
    <scope>NUCLEOTIDE SEQUENCE [LARGE SCALE GENOMIC DNA]</scope>
    <source>
        <strain evidence="1 2">ZKHCc1 1396</strain>
    </source>
</reference>
<evidence type="ECO:0000313" key="1">
    <source>
        <dbReference type="EMBL" id="MBE4750078.1"/>
    </source>
</evidence>
<sequence length="46" mass="4842">MESELKKGPSGSFEIAVNGRVVIRKTGLAFPTEQEVVDAVARAVGP</sequence>